<sequence length="113" mass="12744">MNQKPLSSNSSASQNLNFGDYEKVKFTFSGLDKYIVMELNTKIALEDLKFTFANILKTDFFAKKLEYHVVKGFKDKTLSAQKSLAHQEISSDFKGQGPGQQLNIQVKFIEEGA</sequence>
<dbReference type="OrthoDB" id="295796at2759"/>
<comment type="caution">
    <text evidence="1">The sequence shown here is derived from an EMBL/GenBank/DDBJ whole genome shotgun (WGS) entry which is preliminary data.</text>
</comment>
<evidence type="ECO:0000313" key="1">
    <source>
        <dbReference type="EMBL" id="CAD8138224.1"/>
    </source>
</evidence>
<gene>
    <name evidence="1" type="ORF">PPENT_87.1.T0070008</name>
</gene>
<dbReference type="Proteomes" id="UP000689195">
    <property type="component" value="Unassembled WGS sequence"/>
</dbReference>
<protein>
    <submittedName>
        <fullName evidence="1">Uncharacterized protein</fullName>
    </submittedName>
</protein>
<dbReference type="EMBL" id="CAJJDO010000007">
    <property type="protein sequence ID" value="CAD8138224.1"/>
    <property type="molecule type" value="Genomic_DNA"/>
</dbReference>
<accession>A0A8S1SIK6</accession>
<proteinExistence type="predicted"/>
<keyword evidence="2" id="KW-1185">Reference proteome</keyword>
<organism evidence="1 2">
    <name type="scientific">Paramecium pentaurelia</name>
    <dbReference type="NCBI Taxonomy" id="43138"/>
    <lineage>
        <taxon>Eukaryota</taxon>
        <taxon>Sar</taxon>
        <taxon>Alveolata</taxon>
        <taxon>Ciliophora</taxon>
        <taxon>Intramacronucleata</taxon>
        <taxon>Oligohymenophorea</taxon>
        <taxon>Peniculida</taxon>
        <taxon>Parameciidae</taxon>
        <taxon>Paramecium</taxon>
    </lineage>
</organism>
<evidence type="ECO:0000313" key="2">
    <source>
        <dbReference type="Proteomes" id="UP000689195"/>
    </source>
</evidence>
<name>A0A8S1SIK6_9CILI</name>
<reference evidence="1" key="1">
    <citation type="submission" date="2021-01" db="EMBL/GenBank/DDBJ databases">
        <authorList>
            <consortium name="Genoscope - CEA"/>
            <person name="William W."/>
        </authorList>
    </citation>
    <scope>NUCLEOTIDE SEQUENCE</scope>
</reference>
<dbReference type="AlphaFoldDB" id="A0A8S1SIK6"/>